<dbReference type="Pfam" id="PF22636">
    <property type="entry name" value="FlK"/>
    <property type="match status" value="1"/>
</dbReference>
<dbReference type="SUPFAM" id="SSF54637">
    <property type="entry name" value="Thioesterase/thiol ester dehydrase-isomerase"/>
    <property type="match status" value="1"/>
</dbReference>
<evidence type="ECO:0000313" key="2">
    <source>
        <dbReference type="EMBL" id="BAL53583.1"/>
    </source>
</evidence>
<accession>H5SBP7</accession>
<dbReference type="InterPro" id="IPR054485">
    <property type="entry name" value="FlK-like_dom"/>
</dbReference>
<reference evidence="2" key="1">
    <citation type="journal article" date="2005" name="Environ. Microbiol.">
        <title>Genetic and functional properties of uncultivated thermophilic crenarchaeotes from a subsurface gold mine as revealed by analysis of genome fragments.</title>
        <authorList>
            <person name="Nunoura T."/>
            <person name="Hirayama H."/>
            <person name="Takami H."/>
            <person name="Oida H."/>
            <person name="Nishi S."/>
            <person name="Shimamura S."/>
            <person name="Suzuki Y."/>
            <person name="Inagaki F."/>
            <person name="Takai K."/>
            <person name="Nealson K.H."/>
            <person name="Horikoshi K."/>
        </authorList>
    </citation>
    <scope>NUCLEOTIDE SEQUENCE</scope>
</reference>
<dbReference type="InterPro" id="IPR025540">
    <property type="entry name" value="FlK"/>
</dbReference>
<proteinExistence type="predicted"/>
<dbReference type="AlphaFoldDB" id="H5SBP7"/>
<reference evidence="2" key="2">
    <citation type="journal article" date="2012" name="PLoS ONE">
        <title>A Deeply Branching Thermophilic Bacterium with an Ancient Acetyl-CoA Pathway Dominates a Subsurface Ecosystem.</title>
        <authorList>
            <person name="Takami H."/>
            <person name="Noguchi H."/>
            <person name="Takaki Y."/>
            <person name="Uchiyama I."/>
            <person name="Toyoda A."/>
            <person name="Nishi S."/>
            <person name="Chee G.-J."/>
            <person name="Arai W."/>
            <person name="Nunoura T."/>
            <person name="Itoh T."/>
            <person name="Hattori M."/>
            <person name="Takai K."/>
        </authorList>
    </citation>
    <scope>NUCLEOTIDE SEQUENCE</scope>
</reference>
<sequence length="121" mass="13220">MAASLDGRLIHPLYSTFWLAYHAEVAARKAIEPYFDEGENALGAGIELEHRNMCPLGVRVDITATVTQCDGNRIICSLSARAGAIEIARGTQTQVVLPSERIQAMIARAYEQHGVQLPQKS</sequence>
<dbReference type="InterPro" id="IPR029069">
    <property type="entry name" value="HotDog_dom_sf"/>
</dbReference>
<organism evidence="2">
    <name type="scientific">uncultured Bacteroidota bacterium</name>
    <dbReference type="NCBI Taxonomy" id="152509"/>
    <lineage>
        <taxon>Bacteria</taxon>
        <taxon>Pseudomonadati</taxon>
        <taxon>Bacteroidota</taxon>
        <taxon>environmental samples</taxon>
    </lineage>
</organism>
<protein>
    <submittedName>
        <fullName evidence="2">Thioesterase superfamily protein</fullName>
    </submittedName>
</protein>
<dbReference type="PANTHER" id="PTHR36934:SF1">
    <property type="entry name" value="THIOESTERASE DOMAIN-CONTAINING PROTEIN"/>
    <property type="match status" value="1"/>
</dbReference>
<dbReference type="EMBL" id="AP011661">
    <property type="protein sequence ID" value="BAL53583.1"/>
    <property type="molecule type" value="Genomic_DNA"/>
</dbReference>
<name>H5SBP7_9BACT</name>
<evidence type="ECO:0000259" key="1">
    <source>
        <dbReference type="Pfam" id="PF22636"/>
    </source>
</evidence>
<feature type="domain" description="Fluoroacetyl-CoA-specific thioesterase-like" evidence="1">
    <location>
        <begin position="5"/>
        <end position="100"/>
    </location>
</feature>
<gene>
    <name evidence="2" type="ORF">HGMM_F07E12C30</name>
</gene>
<dbReference type="Gene3D" id="3.10.129.10">
    <property type="entry name" value="Hotdog Thioesterase"/>
    <property type="match status" value="1"/>
</dbReference>
<dbReference type="PANTHER" id="PTHR36934">
    <property type="entry name" value="BLR0278 PROTEIN"/>
    <property type="match status" value="1"/>
</dbReference>